<dbReference type="CDD" id="cd07042">
    <property type="entry name" value="STAS_SulP_like_sulfate_transporter"/>
    <property type="match status" value="1"/>
</dbReference>
<name>A0A1S2N9B9_9BURK</name>
<feature type="transmembrane region" description="Helical" evidence="5">
    <location>
        <begin position="203"/>
        <end position="231"/>
    </location>
</feature>
<reference evidence="7 8" key="1">
    <citation type="submission" date="2014-10" db="EMBL/GenBank/DDBJ databases">
        <authorList>
            <person name="Seo M.-J."/>
            <person name="Seok Y.J."/>
            <person name="Cha I.-T."/>
        </authorList>
    </citation>
    <scope>NUCLEOTIDE SEQUENCE [LARGE SCALE GENOMIC DNA]</scope>
    <source>
        <strain evidence="7 8">NEU</strain>
    </source>
</reference>
<evidence type="ECO:0000313" key="8">
    <source>
        <dbReference type="Proteomes" id="UP000180246"/>
    </source>
</evidence>
<dbReference type="GO" id="GO:0016020">
    <property type="term" value="C:membrane"/>
    <property type="evidence" value="ECO:0007669"/>
    <property type="project" value="UniProtKB-SubCell"/>
</dbReference>
<organism evidence="7 8">
    <name type="scientific">Massilia timonae</name>
    <dbReference type="NCBI Taxonomy" id="47229"/>
    <lineage>
        <taxon>Bacteria</taxon>
        <taxon>Pseudomonadati</taxon>
        <taxon>Pseudomonadota</taxon>
        <taxon>Betaproteobacteria</taxon>
        <taxon>Burkholderiales</taxon>
        <taxon>Oxalobacteraceae</taxon>
        <taxon>Telluria group</taxon>
        <taxon>Massilia</taxon>
    </lineage>
</organism>
<evidence type="ECO:0000256" key="5">
    <source>
        <dbReference type="SAM" id="Phobius"/>
    </source>
</evidence>
<feature type="transmembrane region" description="Helical" evidence="5">
    <location>
        <begin position="382"/>
        <end position="413"/>
    </location>
</feature>
<dbReference type="Pfam" id="PF00916">
    <property type="entry name" value="Sulfate_transp"/>
    <property type="match status" value="1"/>
</dbReference>
<dbReference type="Proteomes" id="UP000180246">
    <property type="component" value="Unassembled WGS sequence"/>
</dbReference>
<feature type="transmembrane region" description="Helical" evidence="5">
    <location>
        <begin position="12"/>
        <end position="28"/>
    </location>
</feature>
<feature type="transmembrane region" description="Helical" evidence="5">
    <location>
        <begin position="125"/>
        <end position="143"/>
    </location>
</feature>
<dbReference type="Gene3D" id="3.30.750.24">
    <property type="entry name" value="STAS domain"/>
    <property type="match status" value="1"/>
</dbReference>
<dbReference type="NCBIfam" id="TIGR00815">
    <property type="entry name" value="sulP"/>
    <property type="match status" value="1"/>
</dbReference>
<keyword evidence="3 5" id="KW-1133">Transmembrane helix</keyword>
<sequence length="562" mass="58176">MLQWLREYRRAALPGDISAGIVVAMMMIPQGMAYALVAGLPPVVGIYASIFPPLLYALFGTSSTQSVGPMAIVSLMTASTLAPLATPGTGLYGVLAAQLALMSGLVLLACGLLRIGFLANFFSRPVMSGFTIGSAIVIAWGQLRTLVGGPLALDPTQDWYARWPSIALGLGSLALLVMAREWLAPLLRRLRVKPVVADIAAKLAPMFVVLGATALVPLLGLEALGVATVGAVPAGLPGLNLATSSGHWQALLQPALLIGFMVFLISMSGAQALALKRGGEKLASNRELVGLGAANVGSALSGGFPVTGSISRSAVNFAAGANTQLASMITAGLLALALVAPTGWLALLPLPTLAATIIVAVLGMLDWSTLRTAWRYDRADALALLATAGGVLALGVEAGVLVGVALSMGALIWRASRPHIAVLGRIHGTEHFRNVDRYSTETTPGLLMLRIDAGLFFGNVDAVNERIDEELAQHTGTSHLVLVLSAVNAIDTSALFGLGELNASLRQRGVTLHLAEVKGPVMDRLRDSDLLGQLSGQVFLSAANAWDRLAGSSAAGRPQPAA</sequence>
<dbReference type="PROSITE" id="PS50801">
    <property type="entry name" value="STAS"/>
    <property type="match status" value="1"/>
</dbReference>
<feature type="domain" description="STAS" evidence="6">
    <location>
        <begin position="436"/>
        <end position="549"/>
    </location>
</feature>
<dbReference type="PANTHER" id="PTHR11814">
    <property type="entry name" value="SULFATE TRANSPORTER"/>
    <property type="match status" value="1"/>
</dbReference>
<evidence type="ECO:0000256" key="4">
    <source>
        <dbReference type="ARBA" id="ARBA00023136"/>
    </source>
</evidence>
<dbReference type="RefSeq" id="WP_071363167.1">
    <property type="nucleotide sequence ID" value="NZ_JRYB01000001.1"/>
</dbReference>
<feature type="transmembrane region" description="Helical" evidence="5">
    <location>
        <begin position="66"/>
        <end position="85"/>
    </location>
</feature>
<evidence type="ECO:0000256" key="3">
    <source>
        <dbReference type="ARBA" id="ARBA00022989"/>
    </source>
</evidence>
<comment type="subcellular location">
    <subcellularLocation>
        <location evidence="1">Membrane</location>
        <topology evidence="1">Multi-pass membrane protein</topology>
    </subcellularLocation>
</comment>
<feature type="transmembrane region" description="Helical" evidence="5">
    <location>
        <begin position="163"/>
        <end position="183"/>
    </location>
</feature>
<dbReference type="InterPro" id="IPR001902">
    <property type="entry name" value="SLC26A/SulP_fam"/>
</dbReference>
<accession>A0A1S2N9B9</accession>
<evidence type="ECO:0000256" key="1">
    <source>
        <dbReference type="ARBA" id="ARBA00004141"/>
    </source>
</evidence>
<dbReference type="AlphaFoldDB" id="A0A1S2N9B9"/>
<dbReference type="InterPro" id="IPR002645">
    <property type="entry name" value="STAS_dom"/>
</dbReference>
<proteinExistence type="predicted"/>
<comment type="caution">
    <text evidence="7">The sequence shown here is derived from an EMBL/GenBank/DDBJ whole genome shotgun (WGS) entry which is preliminary data.</text>
</comment>
<dbReference type="Pfam" id="PF01740">
    <property type="entry name" value="STAS"/>
    <property type="match status" value="1"/>
</dbReference>
<dbReference type="InterPro" id="IPR036513">
    <property type="entry name" value="STAS_dom_sf"/>
</dbReference>
<evidence type="ECO:0000256" key="2">
    <source>
        <dbReference type="ARBA" id="ARBA00022692"/>
    </source>
</evidence>
<feature type="transmembrane region" description="Helical" evidence="5">
    <location>
        <begin position="353"/>
        <end position="370"/>
    </location>
</feature>
<evidence type="ECO:0000313" key="7">
    <source>
        <dbReference type="EMBL" id="OIJ40922.1"/>
    </source>
</evidence>
<feature type="transmembrane region" description="Helical" evidence="5">
    <location>
        <begin position="34"/>
        <end position="59"/>
    </location>
</feature>
<gene>
    <name evidence="7" type="primary">sulP</name>
    <name evidence="7" type="ORF">LO55_4515</name>
</gene>
<feature type="transmembrane region" description="Helical" evidence="5">
    <location>
        <begin position="325"/>
        <end position="347"/>
    </location>
</feature>
<dbReference type="GO" id="GO:0055085">
    <property type="term" value="P:transmembrane transport"/>
    <property type="evidence" value="ECO:0007669"/>
    <property type="project" value="InterPro"/>
</dbReference>
<keyword evidence="2 5" id="KW-0812">Transmembrane</keyword>
<keyword evidence="4 5" id="KW-0472">Membrane</keyword>
<protein>
    <submittedName>
        <fullName evidence="7">Sulfate permease family protein</fullName>
    </submittedName>
</protein>
<dbReference type="SUPFAM" id="SSF52091">
    <property type="entry name" value="SpoIIaa-like"/>
    <property type="match status" value="1"/>
</dbReference>
<dbReference type="InterPro" id="IPR011547">
    <property type="entry name" value="SLC26A/SulP_dom"/>
</dbReference>
<evidence type="ECO:0000259" key="6">
    <source>
        <dbReference type="PROSITE" id="PS50801"/>
    </source>
</evidence>
<dbReference type="EMBL" id="JRYB01000001">
    <property type="protein sequence ID" value="OIJ40922.1"/>
    <property type="molecule type" value="Genomic_DNA"/>
</dbReference>
<feature type="transmembrane region" description="Helical" evidence="5">
    <location>
        <begin position="251"/>
        <end position="275"/>
    </location>
</feature>
<feature type="transmembrane region" description="Helical" evidence="5">
    <location>
        <begin position="91"/>
        <end position="113"/>
    </location>
</feature>